<name>A0ABM0M4Z5_SACKO</name>
<accession>A0ABM0M4Z5</accession>
<dbReference type="Pfam" id="PF00685">
    <property type="entry name" value="Sulfotransfer_1"/>
    <property type="match status" value="1"/>
</dbReference>
<protein>
    <submittedName>
        <fullName evidence="5">Amine sulfotransferase-like</fullName>
    </submittedName>
</protein>
<dbReference type="InterPro" id="IPR027417">
    <property type="entry name" value="P-loop_NTPase"/>
</dbReference>
<keyword evidence="4" id="KW-1185">Reference proteome</keyword>
<keyword evidence="2" id="KW-0808">Transferase</keyword>
<dbReference type="SUPFAM" id="SSF52540">
    <property type="entry name" value="P-loop containing nucleoside triphosphate hydrolases"/>
    <property type="match status" value="1"/>
</dbReference>
<gene>
    <name evidence="5" type="primary">LOC100366298</name>
</gene>
<comment type="similarity">
    <text evidence="1">Belongs to the sulfotransferase 1 family.</text>
</comment>
<feature type="domain" description="Sulfotransferase" evidence="3">
    <location>
        <begin position="37"/>
        <end position="293"/>
    </location>
</feature>
<dbReference type="Gene3D" id="3.40.50.300">
    <property type="entry name" value="P-loop containing nucleotide triphosphate hydrolases"/>
    <property type="match status" value="1"/>
</dbReference>
<dbReference type="Proteomes" id="UP000694865">
    <property type="component" value="Unplaced"/>
</dbReference>
<dbReference type="InterPro" id="IPR000863">
    <property type="entry name" value="Sulfotransferase_dom"/>
</dbReference>
<dbReference type="PANTHER" id="PTHR11783">
    <property type="entry name" value="SULFOTRANSFERASE SULT"/>
    <property type="match status" value="1"/>
</dbReference>
<proteinExistence type="inferred from homology"/>
<evidence type="ECO:0000256" key="2">
    <source>
        <dbReference type="ARBA" id="ARBA00022679"/>
    </source>
</evidence>
<dbReference type="RefSeq" id="XP_006815086.1">
    <property type="nucleotide sequence ID" value="XM_006815023.1"/>
</dbReference>
<organism evidence="4 5">
    <name type="scientific">Saccoglossus kowalevskii</name>
    <name type="common">Acorn worm</name>
    <dbReference type="NCBI Taxonomy" id="10224"/>
    <lineage>
        <taxon>Eukaryota</taxon>
        <taxon>Metazoa</taxon>
        <taxon>Hemichordata</taxon>
        <taxon>Enteropneusta</taxon>
        <taxon>Harrimaniidae</taxon>
        <taxon>Saccoglossus</taxon>
    </lineage>
</organism>
<evidence type="ECO:0000259" key="3">
    <source>
        <dbReference type="Pfam" id="PF00685"/>
    </source>
</evidence>
<evidence type="ECO:0000313" key="4">
    <source>
        <dbReference type="Proteomes" id="UP000694865"/>
    </source>
</evidence>
<reference evidence="5" key="1">
    <citation type="submission" date="2025-08" db="UniProtKB">
        <authorList>
            <consortium name="RefSeq"/>
        </authorList>
    </citation>
    <scope>IDENTIFICATION</scope>
    <source>
        <tissue evidence="5">Testes</tissue>
    </source>
</reference>
<evidence type="ECO:0000256" key="1">
    <source>
        <dbReference type="ARBA" id="ARBA00005771"/>
    </source>
</evidence>
<dbReference type="GeneID" id="100366298"/>
<sequence length="303" mass="35291">MSSDSHLFLHKECYFHDSLHNRDAVESHRIDDWDIRDDDVVVVTFPRSGTGWMILALSEMYSDLNWKLPSTGRRVRPCALYEKMDLPPGLYGDHVRSTKCDINKMESPRLLLCHMPPRLFHSKWLNGKRNCKIIYIWRHPKDVCCSLYKIAKSISLSESVDFTQSWENMVSKFVQGKVNFGPWLNHVLSWRRFSEKDNVLHISFEDMKADMAAILTKVAEFLGRPVDVETIERVVTRSSIESMKSAADDIRMTPLQDSWRGDSQYLWKGAVGNWKNHFTVAQNEYFDKYITTEAEKHGLVIKN</sequence>
<evidence type="ECO:0000313" key="5">
    <source>
        <dbReference type="RefSeq" id="XP_006815086.1"/>
    </source>
</evidence>